<dbReference type="EMBL" id="BTGU01000003">
    <property type="protein sequence ID" value="GMN32310.1"/>
    <property type="molecule type" value="Genomic_DNA"/>
</dbReference>
<keyword evidence="2 3" id="KW-0408">Iron</keyword>
<organism evidence="4 5">
    <name type="scientific">Ficus carica</name>
    <name type="common">Common fig</name>
    <dbReference type="NCBI Taxonomy" id="3494"/>
    <lineage>
        <taxon>Eukaryota</taxon>
        <taxon>Viridiplantae</taxon>
        <taxon>Streptophyta</taxon>
        <taxon>Embryophyta</taxon>
        <taxon>Tracheophyta</taxon>
        <taxon>Spermatophyta</taxon>
        <taxon>Magnoliopsida</taxon>
        <taxon>eudicotyledons</taxon>
        <taxon>Gunneridae</taxon>
        <taxon>Pentapetalae</taxon>
        <taxon>rosids</taxon>
        <taxon>fabids</taxon>
        <taxon>Rosales</taxon>
        <taxon>Moraceae</taxon>
        <taxon>Ficeae</taxon>
        <taxon>Ficus</taxon>
    </lineage>
</organism>
<feature type="binding site" description="axial binding residue" evidence="2">
    <location>
        <position position="452"/>
    </location>
    <ligand>
        <name>heme</name>
        <dbReference type="ChEBI" id="CHEBI:30413"/>
    </ligand>
    <ligandPart>
        <name>Fe</name>
        <dbReference type="ChEBI" id="CHEBI:18248"/>
    </ligandPart>
</feature>
<dbReference type="GO" id="GO:0005506">
    <property type="term" value="F:iron ion binding"/>
    <property type="evidence" value="ECO:0007669"/>
    <property type="project" value="InterPro"/>
</dbReference>
<protein>
    <recommendedName>
        <fullName evidence="6">Cytochrome P450</fullName>
    </recommendedName>
</protein>
<dbReference type="Pfam" id="PF00067">
    <property type="entry name" value="p450"/>
    <property type="match status" value="1"/>
</dbReference>
<accession>A0AA87ZI25</accession>
<dbReference type="PROSITE" id="PS00086">
    <property type="entry name" value="CYTOCHROME_P450"/>
    <property type="match status" value="1"/>
</dbReference>
<sequence>MKVKMSETKLFPQETSLLFPTLALFLLPIIFLVTKHLKISLSKSPPLPPGPFPWPILGNILQLRNKPLHLTLARFAKTYRSDLISFKLGAQLVVVGSSRAAAMEMLKTHDRNLSARFVPHVLPAKSPQLNNFSIGWTFECNDSWKNLRTISRTELFSSKAIQSQACIREQKVSEMLEIVRKMHGREVNLKNVAFATIYNIMSNILVSRDLVNLEHEILRGEIGGLLVRIMELQSIPNVSDMYPWLGSLDLQSIRKRAMEGFDFSSKQWEAIVKERKELRRNSSSQQDFLDVMIQDGCSQNQINMLFPELLIAGTDSSVATVEWTIAELVKNPKCMKMVQEELEREIYGKGAIVTESDVPKLKYLEACVKETLRLHPPGPLLIPRRAAESCTVMNYSIPKNSQVLINVWAIGRDPSYWEDPLVFKPERFLDSRLDFKGNDFEYLPFGGGRRICPGWPMASKLVPLIVASLIHSFDWFLPKGKDIKELDMSEKRDVLLRKKEPLILIPKAKLML</sequence>
<dbReference type="SUPFAM" id="SSF48264">
    <property type="entry name" value="Cytochrome P450"/>
    <property type="match status" value="1"/>
</dbReference>
<comment type="cofactor">
    <cofactor evidence="2">
        <name>heme</name>
        <dbReference type="ChEBI" id="CHEBI:30413"/>
    </cofactor>
</comment>
<dbReference type="InterPro" id="IPR001128">
    <property type="entry name" value="Cyt_P450"/>
</dbReference>
<gene>
    <name evidence="4" type="ORF">TIFTF001_003603</name>
</gene>
<dbReference type="PRINTS" id="PR00463">
    <property type="entry name" value="EP450I"/>
</dbReference>
<dbReference type="InterPro" id="IPR002401">
    <property type="entry name" value="Cyt_P450_E_grp-I"/>
</dbReference>
<evidence type="ECO:0000313" key="4">
    <source>
        <dbReference type="EMBL" id="GMN32310.1"/>
    </source>
</evidence>
<dbReference type="GO" id="GO:0016705">
    <property type="term" value="F:oxidoreductase activity, acting on paired donors, with incorporation or reduction of molecular oxygen"/>
    <property type="evidence" value="ECO:0007669"/>
    <property type="project" value="InterPro"/>
</dbReference>
<dbReference type="InterPro" id="IPR017972">
    <property type="entry name" value="Cyt_P450_CS"/>
</dbReference>
<keyword evidence="3" id="KW-0503">Monooxygenase</keyword>
<keyword evidence="5" id="KW-1185">Reference proteome</keyword>
<name>A0AA87ZI25_FICCA</name>
<comment type="caution">
    <text evidence="4">The sequence shown here is derived from an EMBL/GenBank/DDBJ whole genome shotgun (WGS) entry which is preliminary data.</text>
</comment>
<evidence type="ECO:0000256" key="3">
    <source>
        <dbReference type="RuleBase" id="RU000461"/>
    </source>
</evidence>
<evidence type="ECO:0000256" key="1">
    <source>
        <dbReference type="ARBA" id="ARBA00010617"/>
    </source>
</evidence>
<evidence type="ECO:0000313" key="5">
    <source>
        <dbReference type="Proteomes" id="UP001187192"/>
    </source>
</evidence>
<dbReference type="FunFam" id="1.10.630.10:FF:000207">
    <property type="entry name" value="Putative cytochrome P450 superfamily protein"/>
    <property type="match status" value="1"/>
</dbReference>
<dbReference type="PANTHER" id="PTHR47950:SF6">
    <property type="entry name" value="CYTOCHROME P450"/>
    <property type="match status" value="1"/>
</dbReference>
<dbReference type="Gene3D" id="1.10.630.10">
    <property type="entry name" value="Cytochrome P450"/>
    <property type="match status" value="1"/>
</dbReference>
<dbReference type="InterPro" id="IPR036396">
    <property type="entry name" value="Cyt_P450_sf"/>
</dbReference>
<proteinExistence type="inferred from homology"/>
<reference evidence="4" key="1">
    <citation type="submission" date="2023-07" db="EMBL/GenBank/DDBJ databases">
        <title>draft genome sequence of fig (Ficus carica).</title>
        <authorList>
            <person name="Takahashi T."/>
            <person name="Nishimura K."/>
        </authorList>
    </citation>
    <scope>NUCLEOTIDE SEQUENCE</scope>
</reference>
<keyword evidence="2 3" id="KW-0479">Metal-binding</keyword>
<dbReference type="PRINTS" id="PR00385">
    <property type="entry name" value="P450"/>
</dbReference>
<dbReference type="Proteomes" id="UP001187192">
    <property type="component" value="Unassembled WGS sequence"/>
</dbReference>
<keyword evidence="3" id="KW-0560">Oxidoreductase</keyword>
<keyword evidence="2 3" id="KW-0349">Heme</keyword>
<comment type="similarity">
    <text evidence="1 3">Belongs to the cytochrome P450 family.</text>
</comment>
<dbReference type="GO" id="GO:0020037">
    <property type="term" value="F:heme binding"/>
    <property type="evidence" value="ECO:0007669"/>
    <property type="project" value="InterPro"/>
</dbReference>
<dbReference type="AlphaFoldDB" id="A0AA87ZI25"/>
<evidence type="ECO:0000256" key="2">
    <source>
        <dbReference type="PIRSR" id="PIRSR602401-1"/>
    </source>
</evidence>
<evidence type="ECO:0008006" key="6">
    <source>
        <dbReference type="Google" id="ProtNLM"/>
    </source>
</evidence>
<dbReference type="PANTHER" id="PTHR47950">
    <property type="entry name" value="CYTOCHROME P450, FAMILY 76, SUBFAMILY C, POLYPEPTIDE 5-RELATED"/>
    <property type="match status" value="1"/>
</dbReference>
<dbReference type="GO" id="GO:0004497">
    <property type="term" value="F:monooxygenase activity"/>
    <property type="evidence" value="ECO:0007669"/>
    <property type="project" value="UniProtKB-KW"/>
</dbReference>